<accession>A0ABN9CJE1</accession>
<dbReference type="EMBL" id="CATNWA010010234">
    <property type="protein sequence ID" value="CAI9559582.1"/>
    <property type="molecule type" value="Genomic_DNA"/>
</dbReference>
<gene>
    <name evidence="1" type="ORF">SPARVUS_LOCUS5114966</name>
</gene>
<evidence type="ECO:0000313" key="1">
    <source>
        <dbReference type="EMBL" id="CAI9559582.1"/>
    </source>
</evidence>
<protein>
    <submittedName>
        <fullName evidence="1">Uncharacterized protein</fullName>
    </submittedName>
</protein>
<organism evidence="1 2">
    <name type="scientific">Staurois parvus</name>
    <dbReference type="NCBI Taxonomy" id="386267"/>
    <lineage>
        <taxon>Eukaryota</taxon>
        <taxon>Metazoa</taxon>
        <taxon>Chordata</taxon>
        <taxon>Craniata</taxon>
        <taxon>Vertebrata</taxon>
        <taxon>Euteleostomi</taxon>
        <taxon>Amphibia</taxon>
        <taxon>Batrachia</taxon>
        <taxon>Anura</taxon>
        <taxon>Neobatrachia</taxon>
        <taxon>Ranoidea</taxon>
        <taxon>Ranidae</taxon>
        <taxon>Staurois</taxon>
    </lineage>
</organism>
<sequence>MRKCQLSPFLSLRVVTLRAREESRIAPAVPPVSAHQCHLAVLISAHQCHIVPTSAHQCHISVPI</sequence>
<comment type="caution">
    <text evidence="1">The sequence shown here is derived from an EMBL/GenBank/DDBJ whole genome shotgun (WGS) entry which is preliminary data.</text>
</comment>
<name>A0ABN9CJE1_9NEOB</name>
<reference evidence="1" key="1">
    <citation type="submission" date="2023-05" db="EMBL/GenBank/DDBJ databases">
        <authorList>
            <person name="Stuckert A."/>
        </authorList>
    </citation>
    <scope>NUCLEOTIDE SEQUENCE</scope>
</reference>
<keyword evidence="2" id="KW-1185">Reference proteome</keyword>
<dbReference type="Proteomes" id="UP001162483">
    <property type="component" value="Unassembled WGS sequence"/>
</dbReference>
<proteinExistence type="predicted"/>
<evidence type="ECO:0000313" key="2">
    <source>
        <dbReference type="Proteomes" id="UP001162483"/>
    </source>
</evidence>